<comment type="pathway">
    <text evidence="6">Quinol/quinone metabolism; menaquinone biosynthesis; menaquinol from 1,4-dihydroxy-2-naphthoate: step 2/2.</text>
</comment>
<comment type="catalytic activity">
    <reaction evidence="6">
        <text>a 2-demethylmenaquinol + S-adenosyl-L-methionine = a menaquinol + S-adenosyl-L-homocysteine + H(+)</text>
        <dbReference type="Rhea" id="RHEA:42640"/>
        <dbReference type="Rhea" id="RHEA-COMP:9539"/>
        <dbReference type="Rhea" id="RHEA-COMP:9563"/>
        <dbReference type="ChEBI" id="CHEBI:15378"/>
        <dbReference type="ChEBI" id="CHEBI:18151"/>
        <dbReference type="ChEBI" id="CHEBI:55437"/>
        <dbReference type="ChEBI" id="CHEBI:57856"/>
        <dbReference type="ChEBI" id="CHEBI:59789"/>
        <dbReference type="EC" id="2.1.1.163"/>
    </reaction>
</comment>
<comment type="similarity">
    <text evidence="6">Belongs to the class I-like SAM-binding methyltransferase superfamily. MenG/UbiE family.</text>
</comment>
<dbReference type="NCBIfam" id="NF001243">
    <property type="entry name" value="PRK00216.1-4"/>
    <property type="match status" value="1"/>
</dbReference>
<dbReference type="PROSITE" id="PS51608">
    <property type="entry name" value="SAM_MT_UBIE"/>
    <property type="match status" value="1"/>
</dbReference>
<accession>A0A1Y6K368</accession>
<keyword evidence="1 6" id="KW-0474">Menaquinone biosynthesis</keyword>
<dbReference type="FunFam" id="3.40.50.150:FF:000086">
    <property type="entry name" value="Demethylmenaquinone methyltransferase"/>
    <property type="match status" value="1"/>
</dbReference>
<evidence type="ECO:0000256" key="1">
    <source>
        <dbReference type="ARBA" id="ARBA00022428"/>
    </source>
</evidence>
<dbReference type="InterPro" id="IPR029063">
    <property type="entry name" value="SAM-dependent_MTases_sf"/>
</dbReference>
<feature type="binding site" evidence="6">
    <location>
        <position position="82"/>
    </location>
    <ligand>
        <name>S-adenosyl-L-methionine</name>
        <dbReference type="ChEBI" id="CHEBI:59789"/>
    </ligand>
</feature>
<comment type="function">
    <text evidence="5 6">Methyltransferase required for the conversion of demethylmenaquinol (DMKH2) to menaquinol (MKH2).</text>
</comment>
<keyword evidence="3 6" id="KW-0808">Transferase</keyword>
<dbReference type="HAMAP" id="MF_01813">
    <property type="entry name" value="MenG_UbiE_methyltr"/>
    <property type="match status" value="1"/>
</dbReference>
<dbReference type="RefSeq" id="WP_087742394.1">
    <property type="nucleotide sequence ID" value="NZ_LT854705.1"/>
</dbReference>
<gene>
    <name evidence="6" type="primary">menG</name>
    <name evidence="7" type="ORF">LZ3411_1934</name>
</gene>
<evidence type="ECO:0000313" key="8">
    <source>
        <dbReference type="Proteomes" id="UP000195412"/>
    </source>
</evidence>
<evidence type="ECO:0000256" key="2">
    <source>
        <dbReference type="ARBA" id="ARBA00022603"/>
    </source>
</evidence>
<dbReference type="SUPFAM" id="SSF53335">
    <property type="entry name" value="S-adenosyl-L-methionine-dependent methyltransferases"/>
    <property type="match status" value="1"/>
</dbReference>
<dbReference type="GO" id="GO:0009234">
    <property type="term" value="P:menaquinone biosynthetic process"/>
    <property type="evidence" value="ECO:0007669"/>
    <property type="project" value="UniProtKB-UniRule"/>
</dbReference>
<evidence type="ECO:0000313" key="7">
    <source>
        <dbReference type="EMBL" id="SMS14984.1"/>
    </source>
</evidence>
<feature type="binding site" evidence="6">
    <location>
        <begin position="110"/>
        <end position="111"/>
    </location>
    <ligand>
        <name>S-adenosyl-L-methionine</name>
        <dbReference type="ChEBI" id="CHEBI:59789"/>
    </ligand>
</feature>
<dbReference type="NCBIfam" id="NF001244">
    <property type="entry name" value="PRK00216.1-5"/>
    <property type="match status" value="1"/>
</dbReference>
<organism evidence="7 8">
    <name type="scientific">Levilactobacillus zymae</name>
    <dbReference type="NCBI Taxonomy" id="267363"/>
    <lineage>
        <taxon>Bacteria</taxon>
        <taxon>Bacillati</taxon>
        <taxon>Bacillota</taxon>
        <taxon>Bacilli</taxon>
        <taxon>Lactobacillales</taxon>
        <taxon>Lactobacillaceae</taxon>
        <taxon>Levilactobacillus</taxon>
    </lineage>
</organism>
<keyword evidence="4 6" id="KW-0949">S-adenosyl-L-methionine</keyword>
<sequence length="240" mass="26356">MALTNHTSEKTVAHLFNQIAPQYDQMNSVISLGTHQLWRRRVMGAMRVAPGDFALDLCCGTGDWTISLAQAVGPSGQVVGLDLSTEMLAVARQKVAAAHLQSQITLKTGDAMHLPYPDNNFDVVTIGFGLRNVPDAQQVLNEMTRVVKPGGQVVCLETSQPTNPLVHAGWQVYFGHLVPLMGRVVAHHYQAYNYLQRTTHEFVSAEALARMFSQAGLQQVHFSRFNLGAAAVHFGLKPRQ</sequence>
<reference evidence="8" key="1">
    <citation type="submission" date="2017-05" db="EMBL/GenBank/DDBJ databases">
        <authorList>
            <person name="Papadimitriou K."/>
        </authorList>
    </citation>
    <scope>NUCLEOTIDE SEQUENCE [LARGE SCALE GENOMIC DNA]</scope>
    <source>
        <strain evidence="8">ACA-DC 3411</strain>
    </source>
</reference>
<protein>
    <recommendedName>
        <fullName evidence="6">Demethylmenaquinone methyltransferase</fullName>
        <ecNumber evidence="6">2.1.1.163</ecNumber>
    </recommendedName>
</protein>
<dbReference type="EMBL" id="LT854705">
    <property type="protein sequence ID" value="SMS14984.1"/>
    <property type="molecule type" value="Genomic_DNA"/>
</dbReference>
<dbReference type="Gene3D" id="3.40.50.150">
    <property type="entry name" value="Vaccinia Virus protein VP39"/>
    <property type="match status" value="1"/>
</dbReference>
<dbReference type="NCBIfam" id="TIGR01934">
    <property type="entry name" value="MenG_MenH_UbiE"/>
    <property type="match status" value="1"/>
</dbReference>
<dbReference type="PROSITE" id="PS01183">
    <property type="entry name" value="UBIE_1"/>
    <property type="match status" value="1"/>
</dbReference>
<feature type="binding site" evidence="6">
    <location>
        <position position="61"/>
    </location>
    <ligand>
        <name>S-adenosyl-L-methionine</name>
        <dbReference type="ChEBI" id="CHEBI:59789"/>
    </ligand>
</feature>
<dbReference type="PANTHER" id="PTHR43591:SF24">
    <property type="entry name" value="2-METHOXY-6-POLYPRENYL-1,4-BENZOQUINOL METHYLASE, MITOCHONDRIAL"/>
    <property type="match status" value="1"/>
</dbReference>
<dbReference type="CDD" id="cd02440">
    <property type="entry name" value="AdoMet_MTases"/>
    <property type="match status" value="1"/>
</dbReference>
<dbReference type="InterPro" id="IPR004033">
    <property type="entry name" value="UbiE/COQ5_MeTrFase"/>
</dbReference>
<dbReference type="PANTHER" id="PTHR43591">
    <property type="entry name" value="METHYLTRANSFERASE"/>
    <property type="match status" value="1"/>
</dbReference>
<dbReference type="KEGG" id="lzy:LZ3411_1934"/>
<dbReference type="Pfam" id="PF01209">
    <property type="entry name" value="Ubie_methyltran"/>
    <property type="match status" value="1"/>
</dbReference>
<dbReference type="EC" id="2.1.1.163" evidence="6"/>
<evidence type="ECO:0000256" key="4">
    <source>
        <dbReference type="ARBA" id="ARBA00022691"/>
    </source>
</evidence>
<dbReference type="GO" id="GO:0032259">
    <property type="term" value="P:methylation"/>
    <property type="evidence" value="ECO:0007669"/>
    <property type="project" value="UniProtKB-KW"/>
</dbReference>
<evidence type="ECO:0000256" key="5">
    <source>
        <dbReference type="ARBA" id="ARBA00059758"/>
    </source>
</evidence>
<evidence type="ECO:0000256" key="6">
    <source>
        <dbReference type="HAMAP-Rule" id="MF_01813"/>
    </source>
</evidence>
<dbReference type="GO" id="GO:0043770">
    <property type="term" value="F:demethylmenaquinone methyltransferase activity"/>
    <property type="evidence" value="ECO:0007669"/>
    <property type="project" value="UniProtKB-UniRule"/>
</dbReference>
<proteinExistence type="inferred from homology"/>
<dbReference type="PROSITE" id="PS01184">
    <property type="entry name" value="UBIE_2"/>
    <property type="match status" value="1"/>
</dbReference>
<dbReference type="UniPathway" id="UPA00079">
    <property type="reaction ID" value="UER00169"/>
</dbReference>
<comment type="caution">
    <text evidence="6">Lacks conserved residue(s) required for the propagation of feature annotation.</text>
</comment>
<keyword evidence="2 6" id="KW-0489">Methyltransferase</keyword>
<name>A0A1Y6K368_9LACO</name>
<dbReference type="AlphaFoldDB" id="A0A1Y6K368"/>
<evidence type="ECO:0000256" key="3">
    <source>
        <dbReference type="ARBA" id="ARBA00022679"/>
    </source>
</evidence>
<dbReference type="Proteomes" id="UP000195412">
    <property type="component" value="Chromosome I"/>
</dbReference>
<dbReference type="InterPro" id="IPR023576">
    <property type="entry name" value="UbiE/COQ5_MeTrFase_CS"/>
</dbReference>